<sequence length="146" mass="16705">MDKQIGFKIVGLRTEQFATLEENFVENKKSEVITDLEFRANKESHQIGVFSTFTFKIAKKPFIILQISCHFMITDESWESCIDGSTATFPKDFMTHLTVITIGTARGILHTKTEGTTFNRFLLPTINVTELVTEDVSFIFKNNEEK</sequence>
<gene>
    <name evidence="1" type="ORF">WFZ85_11970</name>
</gene>
<dbReference type="EMBL" id="JBCGDO010000016">
    <property type="protein sequence ID" value="MEM0543335.1"/>
    <property type="molecule type" value="Genomic_DNA"/>
</dbReference>
<accession>A0ABU9N9U9</accession>
<proteinExistence type="predicted"/>
<evidence type="ECO:0000313" key="2">
    <source>
        <dbReference type="Proteomes" id="UP001460072"/>
    </source>
</evidence>
<evidence type="ECO:0008006" key="3">
    <source>
        <dbReference type="Google" id="ProtNLM"/>
    </source>
</evidence>
<organism evidence="1 2">
    <name type="scientific">Flavobacterium aureirubrum</name>
    <dbReference type="NCBI Taxonomy" id="3133147"/>
    <lineage>
        <taxon>Bacteria</taxon>
        <taxon>Pseudomonadati</taxon>
        <taxon>Bacteroidota</taxon>
        <taxon>Flavobacteriia</taxon>
        <taxon>Flavobacteriales</taxon>
        <taxon>Flavobacteriaceae</taxon>
        <taxon>Flavobacterium</taxon>
    </lineage>
</organism>
<name>A0ABU9N9U9_9FLAO</name>
<dbReference type="RefSeq" id="WP_342696530.1">
    <property type="nucleotide sequence ID" value="NZ_JBCGDO010000016.1"/>
</dbReference>
<reference evidence="1 2" key="1">
    <citation type="submission" date="2024-03" db="EMBL/GenBank/DDBJ databases">
        <title>Two novel species of the genus Flavobacterium exhibiting potentially degradation of complex polysaccharides.</title>
        <authorList>
            <person name="Lian X."/>
        </authorList>
    </citation>
    <scope>NUCLEOTIDE SEQUENCE [LARGE SCALE GENOMIC DNA]</scope>
    <source>
        <strain evidence="2">j3</strain>
    </source>
</reference>
<evidence type="ECO:0000313" key="1">
    <source>
        <dbReference type="EMBL" id="MEM0543335.1"/>
    </source>
</evidence>
<protein>
    <recommendedName>
        <fullName evidence="3">Immunity protein 50</fullName>
    </recommendedName>
</protein>
<comment type="caution">
    <text evidence="1">The sequence shown here is derived from an EMBL/GenBank/DDBJ whole genome shotgun (WGS) entry which is preliminary data.</text>
</comment>
<keyword evidence="2" id="KW-1185">Reference proteome</keyword>
<dbReference type="Proteomes" id="UP001460072">
    <property type="component" value="Unassembled WGS sequence"/>
</dbReference>